<dbReference type="InterPro" id="IPR006447">
    <property type="entry name" value="Myb_dom_plants"/>
</dbReference>
<dbReference type="SUPFAM" id="SSF46689">
    <property type="entry name" value="Homeodomain-like"/>
    <property type="match status" value="1"/>
</dbReference>
<dbReference type="FunFam" id="1.10.10.60:FF:000002">
    <property type="entry name" value="Myb family transcription factor"/>
    <property type="match status" value="1"/>
</dbReference>
<evidence type="ECO:0000256" key="7">
    <source>
        <dbReference type="SAM" id="MobiDB-lite"/>
    </source>
</evidence>
<proteinExistence type="predicted"/>
<keyword evidence="2" id="KW-0217">Developmental protein</keyword>
<reference evidence="9" key="1">
    <citation type="journal article" date="2023" name="Science">
        <title>Elucidation of the pathway for biosynthesis of saponin adjuvants from the soapbark tree.</title>
        <authorList>
            <person name="Reed J."/>
            <person name="Orme A."/>
            <person name="El-Demerdash A."/>
            <person name="Owen C."/>
            <person name="Martin L.B.B."/>
            <person name="Misra R.C."/>
            <person name="Kikuchi S."/>
            <person name="Rejzek M."/>
            <person name="Martin A.C."/>
            <person name="Harkess A."/>
            <person name="Leebens-Mack J."/>
            <person name="Louveau T."/>
            <person name="Stephenson M.J."/>
            <person name="Osbourn A."/>
        </authorList>
    </citation>
    <scope>NUCLEOTIDE SEQUENCE</scope>
    <source>
        <strain evidence="9">S10</strain>
    </source>
</reference>
<dbReference type="NCBIfam" id="TIGR01557">
    <property type="entry name" value="myb_SHAQKYF"/>
    <property type="match status" value="1"/>
</dbReference>
<dbReference type="GO" id="GO:0005634">
    <property type="term" value="C:nucleus"/>
    <property type="evidence" value="ECO:0007669"/>
    <property type="project" value="UniProtKB-SubCell"/>
</dbReference>
<dbReference type="PANTHER" id="PTHR31496">
    <property type="entry name" value="TRANSCRIPTION FACTOR KAN2-RELATED"/>
    <property type="match status" value="1"/>
</dbReference>
<evidence type="ECO:0000313" key="9">
    <source>
        <dbReference type="EMBL" id="KAJ7975294.1"/>
    </source>
</evidence>
<dbReference type="InterPro" id="IPR044847">
    <property type="entry name" value="KAN_fam"/>
</dbReference>
<dbReference type="PANTHER" id="PTHR31496:SF53">
    <property type="entry name" value="MYB-LIKE DOMAIN-CONTAINING PROTEIN"/>
    <property type="match status" value="1"/>
</dbReference>
<dbReference type="GO" id="GO:0006355">
    <property type="term" value="P:regulation of DNA-templated transcription"/>
    <property type="evidence" value="ECO:0007669"/>
    <property type="project" value="InterPro"/>
</dbReference>
<evidence type="ECO:0000256" key="6">
    <source>
        <dbReference type="ARBA" id="ARBA00023242"/>
    </source>
</evidence>
<gene>
    <name evidence="9" type="ORF">O6P43_005239</name>
</gene>
<dbReference type="GO" id="GO:0000976">
    <property type="term" value="F:transcription cis-regulatory region binding"/>
    <property type="evidence" value="ECO:0007669"/>
    <property type="project" value="InterPro"/>
</dbReference>
<dbReference type="KEGG" id="qsa:O6P43_005239"/>
<evidence type="ECO:0000256" key="3">
    <source>
        <dbReference type="ARBA" id="ARBA00022782"/>
    </source>
</evidence>
<feature type="region of interest" description="Disordered" evidence="7">
    <location>
        <begin position="406"/>
        <end position="430"/>
    </location>
</feature>
<protein>
    <submittedName>
        <fullName evidence="9">Transcription repressor KAN1-like</fullName>
    </submittedName>
</protein>
<evidence type="ECO:0000259" key="8">
    <source>
        <dbReference type="Pfam" id="PF00249"/>
    </source>
</evidence>
<evidence type="ECO:0000313" key="10">
    <source>
        <dbReference type="Proteomes" id="UP001163823"/>
    </source>
</evidence>
<dbReference type="EMBL" id="JARAOO010000003">
    <property type="protein sequence ID" value="KAJ7975294.1"/>
    <property type="molecule type" value="Genomic_DNA"/>
</dbReference>
<keyword evidence="6" id="KW-0539">Nucleus</keyword>
<accession>A0AAD7VGY8</accession>
<dbReference type="Proteomes" id="UP001163823">
    <property type="component" value="Chromosome 3"/>
</dbReference>
<keyword evidence="3" id="KW-0221">Differentiation</keyword>
<dbReference type="Pfam" id="PF00249">
    <property type="entry name" value="Myb_DNA-binding"/>
    <property type="match status" value="1"/>
</dbReference>
<dbReference type="InterPro" id="IPR001005">
    <property type="entry name" value="SANT/Myb"/>
</dbReference>
<organism evidence="9 10">
    <name type="scientific">Quillaja saponaria</name>
    <name type="common">Soap bark tree</name>
    <dbReference type="NCBI Taxonomy" id="32244"/>
    <lineage>
        <taxon>Eukaryota</taxon>
        <taxon>Viridiplantae</taxon>
        <taxon>Streptophyta</taxon>
        <taxon>Embryophyta</taxon>
        <taxon>Tracheophyta</taxon>
        <taxon>Spermatophyta</taxon>
        <taxon>Magnoliopsida</taxon>
        <taxon>eudicotyledons</taxon>
        <taxon>Gunneridae</taxon>
        <taxon>Pentapetalae</taxon>
        <taxon>rosids</taxon>
        <taxon>fabids</taxon>
        <taxon>Fabales</taxon>
        <taxon>Quillajaceae</taxon>
        <taxon>Quillaja</taxon>
    </lineage>
</organism>
<dbReference type="InterPro" id="IPR009057">
    <property type="entry name" value="Homeodomain-like_sf"/>
</dbReference>
<feature type="domain" description="Myb-like" evidence="8">
    <location>
        <begin position="246"/>
        <end position="297"/>
    </location>
</feature>
<evidence type="ECO:0000256" key="4">
    <source>
        <dbReference type="ARBA" id="ARBA00023015"/>
    </source>
</evidence>
<sequence length="430" mass="48056">MPQNKIFKDPISNLIPDLSLHINPPNSAPSSICTSNIEADSSFDIWHKDDVGLKYHSDSSIRGSPYADTELSLANPTIASEAESPWKRNFLRGGDEVLLQERHIINHAVSRPFDVSDRVRPIKGIPVYNNCSFPFSPLDNSIERDSEFCLYPMTYPSYSGTCSSNSASYRGYSSTGSVGVETMSRFNGITIDNPLRVPQPQFQYLNQQHHHHQYNGVGANSDFSNGFIRSRFMPRLPNKRNIRAPRMRWTSSLHARFVHAVQLLGGHERATPKSVLELMDVKDLTLSHVKSHLQMYRTVKNTDKPAASSDGSGDEDFMISSSASLNENENCLPNGRGASNASLEHEMSYQPSKNLWGNSSSSRGEWLQASSRDLDGIRRAETVSFHHKIGKHEFEGSNFVQSKNFTGSNLDPVNPSLEFTLGRPNSKEHD</sequence>
<keyword evidence="5" id="KW-0804">Transcription</keyword>
<comment type="caution">
    <text evidence="9">The sequence shown here is derived from an EMBL/GenBank/DDBJ whole genome shotgun (WGS) entry which is preliminary data.</text>
</comment>
<name>A0AAD7VGY8_QUISA</name>
<evidence type="ECO:0000256" key="2">
    <source>
        <dbReference type="ARBA" id="ARBA00022473"/>
    </source>
</evidence>
<comment type="subcellular location">
    <subcellularLocation>
        <location evidence="1">Nucleus</location>
    </subcellularLocation>
</comment>
<evidence type="ECO:0000256" key="5">
    <source>
        <dbReference type="ARBA" id="ARBA00023163"/>
    </source>
</evidence>
<dbReference type="AlphaFoldDB" id="A0AAD7VGY8"/>
<dbReference type="Gene3D" id="1.10.10.60">
    <property type="entry name" value="Homeodomain-like"/>
    <property type="match status" value="1"/>
</dbReference>
<keyword evidence="10" id="KW-1185">Reference proteome</keyword>
<dbReference type="GO" id="GO:0010158">
    <property type="term" value="P:abaxial cell fate specification"/>
    <property type="evidence" value="ECO:0007669"/>
    <property type="project" value="InterPro"/>
</dbReference>
<keyword evidence="4" id="KW-0805">Transcription regulation</keyword>
<evidence type="ECO:0000256" key="1">
    <source>
        <dbReference type="ARBA" id="ARBA00004123"/>
    </source>
</evidence>